<feature type="region of interest" description="Disordered" evidence="1">
    <location>
        <begin position="330"/>
        <end position="354"/>
    </location>
</feature>
<feature type="region of interest" description="Disordered" evidence="1">
    <location>
        <begin position="172"/>
        <end position="315"/>
    </location>
</feature>
<feature type="compositionally biased region" description="Low complexity" evidence="1">
    <location>
        <begin position="239"/>
        <end position="258"/>
    </location>
</feature>
<organism evidence="3 4">
    <name type="scientific">Kwoniella heveanensis BCC8398</name>
    <dbReference type="NCBI Taxonomy" id="1296120"/>
    <lineage>
        <taxon>Eukaryota</taxon>
        <taxon>Fungi</taxon>
        <taxon>Dikarya</taxon>
        <taxon>Basidiomycota</taxon>
        <taxon>Agaricomycotina</taxon>
        <taxon>Tremellomycetes</taxon>
        <taxon>Tremellales</taxon>
        <taxon>Cryptococcaceae</taxon>
        <taxon>Kwoniella</taxon>
    </lineage>
</organism>
<feature type="region of interest" description="Disordered" evidence="1">
    <location>
        <begin position="372"/>
        <end position="403"/>
    </location>
</feature>
<feature type="region of interest" description="Disordered" evidence="1">
    <location>
        <begin position="88"/>
        <end position="136"/>
    </location>
</feature>
<evidence type="ECO:0000256" key="1">
    <source>
        <dbReference type="SAM" id="MobiDB-lite"/>
    </source>
</evidence>
<feature type="compositionally biased region" description="Pro residues" evidence="1">
    <location>
        <begin position="228"/>
        <end position="238"/>
    </location>
</feature>
<keyword evidence="2" id="KW-0732">Signal</keyword>
<name>A0A1B9GIR3_9TREE</name>
<evidence type="ECO:0000256" key="2">
    <source>
        <dbReference type="SAM" id="SignalP"/>
    </source>
</evidence>
<keyword evidence="4" id="KW-1185">Reference proteome</keyword>
<reference evidence="3 4" key="1">
    <citation type="submission" date="2013-07" db="EMBL/GenBank/DDBJ databases">
        <title>The Genome Sequence of Cryptococcus heveanensis BCC8398.</title>
        <authorList>
            <consortium name="The Broad Institute Genome Sequencing Platform"/>
            <person name="Cuomo C."/>
            <person name="Litvintseva A."/>
            <person name="Chen Y."/>
            <person name="Heitman J."/>
            <person name="Sun S."/>
            <person name="Springer D."/>
            <person name="Dromer F."/>
            <person name="Young S.K."/>
            <person name="Zeng Q."/>
            <person name="Gargeya S."/>
            <person name="Fitzgerald M."/>
            <person name="Abouelleil A."/>
            <person name="Alvarado L."/>
            <person name="Berlin A.M."/>
            <person name="Chapman S.B."/>
            <person name="Dewar J."/>
            <person name="Goldberg J."/>
            <person name="Griggs A."/>
            <person name="Gujja S."/>
            <person name="Hansen M."/>
            <person name="Howarth C."/>
            <person name="Imamovic A."/>
            <person name="Larimer J."/>
            <person name="McCowan C."/>
            <person name="Murphy C."/>
            <person name="Pearson M."/>
            <person name="Priest M."/>
            <person name="Roberts A."/>
            <person name="Saif S."/>
            <person name="Shea T."/>
            <person name="Sykes S."/>
            <person name="Wortman J."/>
            <person name="Nusbaum C."/>
            <person name="Birren B."/>
        </authorList>
    </citation>
    <scope>NUCLEOTIDE SEQUENCE [LARGE SCALE GENOMIC DNA]</scope>
    <source>
        <strain evidence="3 4">BCC8398</strain>
    </source>
</reference>
<evidence type="ECO:0000313" key="4">
    <source>
        <dbReference type="Proteomes" id="UP000092666"/>
    </source>
</evidence>
<evidence type="ECO:0000313" key="3">
    <source>
        <dbReference type="EMBL" id="OCF30887.1"/>
    </source>
</evidence>
<feature type="chain" id="PRO_5008627140" evidence="2">
    <location>
        <begin position="23"/>
        <end position="462"/>
    </location>
</feature>
<feature type="compositionally biased region" description="Basic residues" evidence="1">
    <location>
        <begin position="452"/>
        <end position="462"/>
    </location>
</feature>
<reference evidence="4" key="2">
    <citation type="submission" date="2013-12" db="EMBL/GenBank/DDBJ databases">
        <title>Evolution of pathogenesis and genome organization in the Tremellales.</title>
        <authorList>
            <person name="Cuomo C."/>
            <person name="Litvintseva A."/>
            <person name="Heitman J."/>
            <person name="Chen Y."/>
            <person name="Sun S."/>
            <person name="Springer D."/>
            <person name="Dromer F."/>
            <person name="Young S."/>
            <person name="Zeng Q."/>
            <person name="Chapman S."/>
            <person name="Gujja S."/>
            <person name="Saif S."/>
            <person name="Birren B."/>
        </authorList>
    </citation>
    <scope>NUCLEOTIDE SEQUENCE [LARGE SCALE GENOMIC DNA]</scope>
    <source>
        <strain evidence="4">BCC8398</strain>
    </source>
</reference>
<feature type="compositionally biased region" description="Low complexity" evidence="1">
    <location>
        <begin position="378"/>
        <end position="388"/>
    </location>
</feature>
<dbReference type="Proteomes" id="UP000092666">
    <property type="component" value="Unassembled WGS sequence"/>
</dbReference>
<feature type="region of interest" description="Disordered" evidence="1">
    <location>
        <begin position="433"/>
        <end position="462"/>
    </location>
</feature>
<feature type="compositionally biased region" description="Low complexity" evidence="1">
    <location>
        <begin position="217"/>
        <end position="227"/>
    </location>
</feature>
<proteinExistence type="predicted"/>
<sequence length="462" mass="48102">MARLISLPNLIASLVVLGVARACWYYVYLENPYDYYHRYCAVGCAGMDQSDENFGQCCLPLTSGQETPAICSSLSDKCAAEGTTCEWGREVPTTDQPSTEAPPSSYTPPPYTPPATTENAAMPTTESAPAPSTSTEVVWVTETTTTPCATTSEAPPPPEETIEPCVCPTEGETSMAAAPTESAGEGALPPDGISVEPFQTNGRRGWRKRGSEECVCPTSGQAAAPTSSSPPPPPPPTLTPTSTSAPPPEECVCPPEGETSMAAAPTESAGEGALPPDNYSAEPFSSSAPHMARGFRRGYRRTNGDCECPAPPPPPADDCVCPTAGETSMAAAPTESAGEGALPPDNYSAEPFSSGASRRAFDLHRGYRRTTGDECVCPSAAPTPSATAGEGNTPLAMRRNTPPANYGVTARAVLNGREATPVVTVTSTSMVTTDDCVPAPTETSGEGSLPPAKRRYARWSDF</sequence>
<feature type="compositionally biased region" description="Low complexity" evidence="1">
    <location>
        <begin position="114"/>
        <end position="136"/>
    </location>
</feature>
<accession>A0A1B9GIR3</accession>
<protein>
    <submittedName>
        <fullName evidence="3">Uncharacterized protein</fullName>
    </submittedName>
</protein>
<feature type="signal peptide" evidence="2">
    <location>
        <begin position="1"/>
        <end position="22"/>
    </location>
</feature>
<dbReference type="AlphaFoldDB" id="A0A1B9GIR3"/>
<dbReference type="OrthoDB" id="2565019at2759"/>
<dbReference type="EMBL" id="KI669514">
    <property type="protein sequence ID" value="OCF30887.1"/>
    <property type="molecule type" value="Genomic_DNA"/>
</dbReference>
<gene>
    <name evidence="3" type="ORF">I316_07412</name>
</gene>